<comment type="catalytic activity">
    <reaction evidence="1">
        <text>Hydrolysis of terminal, non-reducing alpha-D-galactose residues in alpha-D-galactosides, including galactose oligosaccharides, galactomannans and galactolipids.</text>
        <dbReference type="EC" id="3.2.1.22"/>
    </reaction>
</comment>
<dbReference type="InterPro" id="IPR013780">
    <property type="entry name" value="Glyco_hydro_b"/>
</dbReference>
<evidence type="ECO:0000256" key="3">
    <source>
        <dbReference type="ARBA" id="ARBA00022801"/>
    </source>
</evidence>
<dbReference type="InterPro" id="IPR002252">
    <property type="entry name" value="Glyco_hydro_36"/>
</dbReference>
<keyword evidence="9" id="KW-1185">Reference proteome</keyword>
<dbReference type="PROSITE" id="PS00512">
    <property type="entry name" value="ALPHA_GALACTOSIDASE"/>
    <property type="match status" value="1"/>
</dbReference>
<dbReference type="PANTHER" id="PTHR43053">
    <property type="entry name" value="GLYCOSIDASE FAMILY 31"/>
    <property type="match status" value="1"/>
</dbReference>
<feature type="region of interest" description="Disordered" evidence="5">
    <location>
        <begin position="181"/>
        <end position="205"/>
    </location>
</feature>
<evidence type="ECO:0000259" key="6">
    <source>
        <dbReference type="Pfam" id="PF16874"/>
    </source>
</evidence>
<dbReference type="Gene3D" id="2.60.40.1180">
    <property type="entry name" value="Golgi alpha-mannosidase II"/>
    <property type="match status" value="1"/>
</dbReference>
<comment type="caution">
    <text evidence="8">The sequence shown here is derived from an EMBL/GenBank/DDBJ whole genome shotgun (WGS) entry which is preliminary data.</text>
</comment>
<dbReference type="InterPro" id="IPR031704">
    <property type="entry name" value="Glyco_hydro_36_N"/>
</dbReference>
<feature type="domain" description="Glycosyl hydrolase family 36 C-terminal" evidence="6">
    <location>
        <begin position="623"/>
        <end position="714"/>
    </location>
</feature>
<dbReference type="InterPro" id="IPR000111">
    <property type="entry name" value="Glyco_hydro_27/36_CS"/>
</dbReference>
<dbReference type="EC" id="3.2.1.22" evidence="2"/>
<dbReference type="PRINTS" id="PR00743">
    <property type="entry name" value="GLHYDRLASE36"/>
</dbReference>
<dbReference type="InterPro" id="IPR031705">
    <property type="entry name" value="Glyco_hydro_36_C"/>
</dbReference>
<dbReference type="Pfam" id="PF16875">
    <property type="entry name" value="Glyco_hydro_36N"/>
    <property type="match status" value="1"/>
</dbReference>
<evidence type="ECO:0000256" key="2">
    <source>
        <dbReference type="ARBA" id="ARBA00012755"/>
    </source>
</evidence>
<gene>
    <name evidence="8" type="primary">galA_1</name>
    <name evidence="8" type="ORF">Cpa01nite_05760</name>
</gene>
<dbReference type="PANTHER" id="PTHR43053:SF3">
    <property type="entry name" value="ALPHA-GALACTOSIDASE C-RELATED"/>
    <property type="match status" value="1"/>
</dbReference>
<dbReference type="RefSeq" id="WP_203667249.1">
    <property type="nucleotide sequence ID" value="NZ_BONO01000003.1"/>
</dbReference>
<dbReference type="Pfam" id="PF16874">
    <property type="entry name" value="Glyco_hydro_36C"/>
    <property type="match status" value="1"/>
</dbReference>
<evidence type="ECO:0000256" key="1">
    <source>
        <dbReference type="ARBA" id="ARBA00001255"/>
    </source>
</evidence>
<sequence length="718" mass="77788">MTTTPDPRWTVLRRDGVAVVLAHPADGLPQVLHWGADLGPLEPADLAALRAAADRQTPPGTLDAAAHPSLLPQETDGWPGRPGAQLVRDGVPLTPRWVPRSVAPAPDGHAVEIEAEDPAAGLVLRTRLRLEPGGLLGVDHALEVASGGPGPVEVQALEAVLPVPTRADVATTFAGRWTREKAPATGPLPRGSLARQTRRGRPGHDQPWLLALTSATPRDRDGEVWTVHLAWPADVTYRTDRLPDQPTLLGAGELLRAGEVVLEPGESYAAPTAWFAWSDGGLDGVSARFHTYLRSRPQHPRTPRPLVLNTWEAVYFDHDPATVLRLAERAAQIGVERFVLDDGWFLARRDDTRGLGDWVVDRAVWPDGLGPLAERVHGLGMQLGLWFEPEMVSLDSDLARAHPDWLLHPADRVPDPAGLSYRTQYVLDLARPEARAHVLGQVSALVAELRIDFIKWDHNRDLVDARHAGRPGVDAQTRAVLGLMAELKARHPGLEIESCSSGGARSDLGVLEVADRVWASDSNDAVERQDIQRWTTLLLPPELVGAHVGPPTSHSSGRTVDLSYRLATSLMGSAGFEWDVLSCSDEEVAVLTRFGALYRELRPLLHTGTVVHADVRDPALRVVGAVAADGSAGVWTVATVASLEDARPEPVRLHGLRPDARYRVRVRDEVGPARWGWVTPPWLAAGEVTLPGRVLAEVGLQIPALWAAQALVLHATEV</sequence>
<dbReference type="SUPFAM" id="SSF51445">
    <property type="entry name" value="(Trans)glycosidases"/>
    <property type="match status" value="1"/>
</dbReference>
<keyword evidence="4" id="KW-0326">Glycosidase</keyword>
<proteinExistence type="predicted"/>
<evidence type="ECO:0000313" key="9">
    <source>
        <dbReference type="Proteomes" id="UP000642125"/>
    </source>
</evidence>
<dbReference type="InterPro" id="IPR050985">
    <property type="entry name" value="Alpha-glycosidase_related"/>
</dbReference>
<feature type="domain" description="Glycosyl hydrolase family 36 N-terminal" evidence="7">
    <location>
        <begin position="27"/>
        <end position="262"/>
    </location>
</feature>
<dbReference type="InterPro" id="IPR017853">
    <property type="entry name" value="GH"/>
</dbReference>
<organism evidence="8 9">
    <name type="scientific">Cellulomonas pakistanensis</name>
    <dbReference type="NCBI Taxonomy" id="992287"/>
    <lineage>
        <taxon>Bacteria</taxon>
        <taxon>Bacillati</taxon>
        <taxon>Actinomycetota</taxon>
        <taxon>Actinomycetes</taxon>
        <taxon>Micrococcales</taxon>
        <taxon>Cellulomonadaceae</taxon>
        <taxon>Cellulomonas</taxon>
    </lineage>
</organism>
<dbReference type="Gene3D" id="2.70.98.60">
    <property type="entry name" value="alpha-galactosidase from lactobacil brevis"/>
    <property type="match status" value="1"/>
</dbReference>
<evidence type="ECO:0000313" key="8">
    <source>
        <dbReference type="EMBL" id="GIG35195.1"/>
    </source>
</evidence>
<accession>A0A919P8Z3</accession>
<protein>
    <recommendedName>
        <fullName evidence="2">alpha-galactosidase</fullName>
        <ecNumber evidence="2">3.2.1.22</ecNumber>
    </recommendedName>
</protein>
<evidence type="ECO:0000259" key="7">
    <source>
        <dbReference type="Pfam" id="PF16875"/>
    </source>
</evidence>
<dbReference type="InterPro" id="IPR013785">
    <property type="entry name" value="Aldolase_TIM"/>
</dbReference>
<name>A0A919P8Z3_9CELL</name>
<dbReference type="GO" id="GO:0016052">
    <property type="term" value="P:carbohydrate catabolic process"/>
    <property type="evidence" value="ECO:0007669"/>
    <property type="project" value="InterPro"/>
</dbReference>
<dbReference type="CDD" id="cd14791">
    <property type="entry name" value="GH36"/>
    <property type="match status" value="1"/>
</dbReference>
<dbReference type="InterPro" id="IPR038417">
    <property type="entry name" value="Alpga-gal_N_sf"/>
</dbReference>
<dbReference type="GO" id="GO:0004557">
    <property type="term" value="F:alpha-galactosidase activity"/>
    <property type="evidence" value="ECO:0007669"/>
    <property type="project" value="UniProtKB-EC"/>
</dbReference>
<dbReference type="EMBL" id="BONO01000003">
    <property type="protein sequence ID" value="GIG35195.1"/>
    <property type="molecule type" value="Genomic_DNA"/>
</dbReference>
<dbReference type="Pfam" id="PF02065">
    <property type="entry name" value="Melibiase"/>
    <property type="match status" value="1"/>
</dbReference>
<evidence type="ECO:0000256" key="5">
    <source>
        <dbReference type="SAM" id="MobiDB-lite"/>
    </source>
</evidence>
<reference evidence="8" key="1">
    <citation type="submission" date="2021-01" db="EMBL/GenBank/DDBJ databases">
        <title>Whole genome shotgun sequence of Cellulomonas pakistanensis NBRC 110800.</title>
        <authorList>
            <person name="Komaki H."/>
            <person name="Tamura T."/>
        </authorList>
    </citation>
    <scope>NUCLEOTIDE SEQUENCE</scope>
    <source>
        <strain evidence="8">NBRC 110800</strain>
    </source>
</reference>
<dbReference type="Gene3D" id="3.20.20.70">
    <property type="entry name" value="Aldolase class I"/>
    <property type="match status" value="1"/>
</dbReference>
<evidence type="ECO:0000256" key="4">
    <source>
        <dbReference type="ARBA" id="ARBA00023295"/>
    </source>
</evidence>
<dbReference type="FunFam" id="3.20.20.70:FF:000118">
    <property type="entry name" value="Alpha-galactosidase"/>
    <property type="match status" value="1"/>
</dbReference>
<dbReference type="AlphaFoldDB" id="A0A919P8Z3"/>
<feature type="region of interest" description="Disordered" evidence="5">
    <location>
        <begin position="54"/>
        <end position="83"/>
    </location>
</feature>
<keyword evidence="3" id="KW-0378">Hydrolase</keyword>
<dbReference type="Proteomes" id="UP000642125">
    <property type="component" value="Unassembled WGS sequence"/>
</dbReference>